<comment type="caution">
    <text evidence="2">The sequence shown here is derived from an EMBL/GenBank/DDBJ whole genome shotgun (WGS) entry which is preliminary data.</text>
</comment>
<dbReference type="GO" id="GO:0019789">
    <property type="term" value="F:SUMO transferase activity"/>
    <property type="evidence" value="ECO:0007669"/>
    <property type="project" value="UniProtKB-ARBA"/>
</dbReference>
<dbReference type="Gene3D" id="3.30.40.10">
    <property type="entry name" value="Zinc/RING finger domain, C3HC4 (zinc finger)"/>
    <property type="match status" value="1"/>
</dbReference>
<dbReference type="EMBL" id="NCVQ01000010">
    <property type="protein sequence ID" value="PWZ05208.1"/>
    <property type="molecule type" value="Genomic_DNA"/>
</dbReference>
<feature type="compositionally biased region" description="Polar residues" evidence="1">
    <location>
        <begin position="797"/>
        <end position="813"/>
    </location>
</feature>
<dbReference type="PANTHER" id="PTHR10782">
    <property type="entry name" value="ZINC FINGER MIZ DOMAIN-CONTAINING PROTEIN"/>
    <property type="match status" value="1"/>
</dbReference>
<feature type="compositionally biased region" description="Basic and acidic residues" evidence="1">
    <location>
        <begin position="443"/>
        <end position="453"/>
    </location>
</feature>
<protein>
    <submittedName>
        <fullName evidence="2">E4 SUMO-protein ligase PIAL2</fullName>
    </submittedName>
</protein>
<gene>
    <name evidence="2" type="primary">PIAL2</name>
    <name evidence="2" type="ORF">Zm00014a_017013</name>
</gene>
<organism evidence="2">
    <name type="scientific">Zea mays</name>
    <name type="common">Maize</name>
    <dbReference type="NCBI Taxonomy" id="4577"/>
    <lineage>
        <taxon>Eukaryota</taxon>
        <taxon>Viridiplantae</taxon>
        <taxon>Streptophyta</taxon>
        <taxon>Embryophyta</taxon>
        <taxon>Tracheophyta</taxon>
        <taxon>Spermatophyta</taxon>
        <taxon>Magnoliopsida</taxon>
        <taxon>Liliopsida</taxon>
        <taxon>Poales</taxon>
        <taxon>Poaceae</taxon>
        <taxon>PACMAD clade</taxon>
        <taxon>Panicoideae</taxon>
        <taxon>Andropogonodae</taxon>
        <taxon>Andropogoneae</taxon>
        <taxon>Tripsacinae</taxon>
        <taxon>Zea</taxon>
    </lineage>
</organism>
<feature type="compositionally biased region" description="Polar residues" evidence="1">
    <location>
        <begin position="858"/>
        <end position="868"/>
    </location>
</feature>
<dbReference type="GO" id="GO:0016874">
    <property type="term" value="F:ligase activity"/>
    <property type="evidence" value="ECO:0007669"/>
    <property type="project" value="UniProtKB-KW"/>
</dbReference>
<proteinExistence type="predicted"/>
<dbReference type="AlphaFoldDB" id="A0A3L6DA22"/>
<sequence>MDTLSQPIAFFFCRGKFVLVTVASEKASAHLPSSLSRSAAAQNCLVMTNAAGTAPHPTPPTPLQQQQHQPPKDQQQKALALNAFRLKGIGDRIRFHLKGMSVPPVAELAHLIYAFARGIDFAVSAGDIPLTAGDIPEILRKVYELRKETIIQSSLMILAISCKNACSNKWFQPADSRDILRMVNELSGNFCTSTGQAASDSTVLEIISQIMPRHVPINTMKFQRHFDKTRIPYSCLPYMKVELYYPRLKFERLITSIEAKVGYDILMADFFIERSLSRDEKIRLIVVQKENLDASSCVSSPPHVSFLVNGKGVDKRTNVSMEQGPQLPTDITKMLKYGANIIQGVGYFNANYIIAVAVVNDLTSFSAPKLDDYAQPITVYPADSDVLEGPSRVSLNCPISFRRIKTPIKGRLCKHYQILEETGDDVTDVLVFADGSWKVVPAQDEKSDRHRGDTIQQAGDAVETGSPSRDVIDLINGNDDGDMQMDWASAPEDSKPVLNSQDLSVSDYLTDFPMTAQTEDLNRGDGNNGGSNMASTSRQNLLLPPTSGLGSSSLGTLESILPQNVLHPVITDAVSPSLETSSASGMQHVSQETHCGTVQLQPQIGPVHGSEVRRLPIPRNPRREPIGVQGLTVPPQNPGSSTRLQPNILNCPPPIPLSSPSSSTYQAHQVKNPDSVIASRNSGSGPLPRTPSVAAASLHLQSTARDIRNTSSHLPSRVVGLPAPHLMGARPPPGISVQAGGANAYRTMQQTPTMDPLRHTRMSMNQTALAAAGQTTAAAYVRPTQADIQNHLFPVQQSQAPRSQQVPRTTTPPLQRAPPHLQPPSVPPTVPSTPQAGPSHGLPPELPVDDSWRPTGQMRGSLTGNAYSSAIRHYRGHSEQQQGEPRPPNTSGARRPQ</sequence>
<dbReference type="InterPro" id="IPR013083">
    <property type="entry name" value="Znf_RING/FYVE/PHD"/>
</dbReference>
<name>A0A3L6DA22_MAIZE</name>
<feature type="compositionally biased region" description="Pro residues" evidence="1">
    <location>
        <begin position="820"/>
        <end position="831"/>
    </location>
</feature>
<dbReference type="PANTHER" id="PTHR10782:SF4">
    <property type="entry name" value="TONALLI, ISOFORM E"/>
    <property type="match status" value="1"/>
</dbReference>
<feature type="region of interest" description="Disordered" evidence="1">
    <location>
        <begin position="443"/>
        <end position="470"/>
    </location>
</feature>
<reference evidence="2" key="1">
    <citation type="journal article" date="2018" name="Nat. Genet.">
        <title>Extensive intraspecific gene order and gene structural variations between Mo17 and other maize genomes.</title>
        <authorList>
            <person name="Sun S."/>
            <person name="Zhou Y."/>
            <person name="Chen J."/>
            <person name="Shi J."/>
            <person name="Zhao H."/>
            <person name="Zhao H."/>
            <person name="Song W."/>
            <person name="Zhang M."/>
            <person name="Cui Y."/>
            <person name="Dong X."/>
            <person name="Liu H."/>
            <person name="Ma X."/>
            <person name="Jiao Y."/>
            <person name="Wang B."/>
            <person name="Wei X."/>
            <person name="Stein J.C."/>
            <person name="Glaubitz J.C."/>
            <person name="Lu F."/>
            <person name="Yu G."/>
            <person name="Liang C."/>
            <person name="Fengler K."/>
            <person name="Li B."/>
            <person name="Rafalski A."/>
            <person name="Schnable P.S."/>
            <person name="Ware D.H."/>
            <person name="Buckler E.S."/>
            <person name="Lai J."/>
        </authorList>
    </citation>
    <scope>NUCLEOTIDE SEQUENCE [LARGE SCALE GENOMIC DNA]</scope>
    <source>
        <tissue evidence="2">Seedling</tissue>
    </source>
</reference>
<evidence type="ECO:0000256" key="1">
    <source>
        <dbReference type="SAM" id="MobiDB-lite"/>
    </source>
</evidence>
<feature type="region of interest" description="Disordered" evidence="1">
    <location>
        <begin position="610"/>
        <end position="691"/>
    </location>
</feature>
<accession>A0A3L6DA22</accession>
<keyword evidence="2" id="KW-0436">Ligase</keyword>
<evidence type="ECO:0000313" key="2">
    <source>
        <dbReference type="EMBL" id="PWZ05208.1"/>
    </source>
</evidence>
<feature type="region of interest" description="Disordered" evidence="1">
    <location>
        <begin position="50"/>
        <end position="74"/>
    </location>
</feature>
<feature type="region of interest" description="Disordered" evidence="1">
    <location>
        <begin position="797"/>
        <end position="897"/>
    </location>
</feature>
<feature type="region of interest" description="Disordered" evidence="1">
    <location>
        <begin position="518"/>
        <end position="538"/>
    </location>
</feature>
<dbReference type="Proteomes" id="UP000251960">
    <property type="component" value="Chromosome 9"/>
</dbReference>
<dbReference type="ExpressionAtlas" id="A0A3L6DA22">
    <property type="expression patterns" value="baseline and differential"/>
</dbReference>